<keyword evidence="4" id="KW-1185">Reference proteome</keyword>
<gene>
    <name evidence="3" type="ORF">SAMN05444320_10677</name>
</gene>
<evidence type="ECO:0000259" key="2">
    <source>
        <dbReference type="Pfam" id="PF11716"/>
    </source>
</evidence>
<dbReference type="STRING" id="2017.SAMN05444320_10677"/>
<dbReference type="InterPro" id="IPR017518">
    <property type="entry name" value="CHP03084"/>
</dbReference>
<feature type="domain" description="Mycothiol-dependent maleylpyruvate isomerase metal-binding" evidence="2">
    <location>
        <begin position="10"/>
        <end position="146"/>
    </location>
</feature>
<evidence type="ECO:0000259" key="1">
    <source>
        <dbReference type="Pfam" id="PF08608"/>
    </source>
</evidence>
<evidence type="ECO:0000313" key="4">
    <source>
        <dbReference type="Proteomes" id="UP000184501"/>
    </source>
</evidence>
<dbReference type="Pfam" id="PF11716">
    <property type="entry name" value="MDMPI_N"/>
    <property type="match status" value="1"/>
</dbReference>
<dbReference type="InterPro" id="IPR024344">
    <property type="entry name" value="MDMPI_metal-binding"/>
</dbReference>
<dbReference type="RefSeq" id="WP_200797596.1">
    <property type="nucleotide sequence ID" value="NZ_FQVN01000006.1"/>
</dbReference>
<dbReference type="Proteomes" id="UP000184501">
    <property type="component" value="Unassembled WGS sequence"/>
</dbReference>
<protein>
    <submittedName>
        <fullName evidence="3">TIGR03084 family protein</fullName>
    </submittedName>
</protein>
<dbReference type="Gene3D" id="1.20.120.450">
    <property type="entry name" value="dinb family like domain"/>
    <property type="match status" value="1"/>
</dbReference>
<reference evidence="3 4" key="1">
    <citation type="submission" date="2016-11" db="EMBL/GenBank/DDBJ databases">
        <authorList>
            <person name="Jaros S."/>
            <person name="Januszkiewicz K."/>
            <person name="Wedrychowicz H."/>
        </authorList>
    </citation>
    <scope>NUCLEOTIDE SEQUENCE [LARGE SCALE GENOMIC DNA]</scope>
    <source>
        <strain evidence="3 4">DSM 44523</strain>
    </source>
</reference>
<dbReference type="InterPro" id="IPR034660">
    <property type="entry name" value="DinB/YfiT-like"/>
</dbReference>
<dbReference type="GO" id="GO:0046872">
    <property type="term" value="F:metal ion binding"/>
    <property type="evidence" value="ECO:0007669"/>
    <property type="project" value="InterPro"/>
</dbReference>
<name>A0A1M5GDR9_STRHI</name>
<dbReference type="InterPro" id="IPR017517">
    <property type="entry name" value="Maleyloyr_isom"/>
</dbReference>
<dbReference type="EMBL" id="FQVN01000006">
    <property type="protein sequence ID" value="SHG01864.1"/>
    <property type="molecule type" value="Genomic_DNA"/>
</dbReference>
<accession>A0A1M5GDR9</accession>
<dbReference type="InterPro" id="IPR013917">
    <property type="entry name" value="tRNA_wybutosine-synth"/>
</dbReference>
<dbReference type="SUPFAM" id="SSF109854">
    <property type="entry name" value="DinB/YfiT-like putative metalloenzymes"/>
    <property type="match status" value="1"/>
</dbReference>
<proteinExistence type="predicted"/>
<dbReference type="NCBIfam" id="TIGR03083">
    <property type="entry name" value="maleylpyruvate isomerase family mycothiol-dependent enzyme"/>
    <property type="match status" value="1"/>
</dbReference>
<sequence>MNTANLVDDLRAEGNELDALVGDLPAEGWATPTPAPGWSVAQQIAHLAWTDTQALWAIKDPDGFTAGLAKAAEDPTGFVDAGAAAGAEEEPARLLHRWRTGRAQLATALQHFPVGSKIVWYGPPMAAGSMATARLMETWAHGLDVAEALGVRREPTRRLRHVAHLGVRTLTHSFLVNGLPAPSDTVRVELVGPDGEHWAWGPEDADNRVSGPALDFCLLVTRRRHPDDLALDAVGEIARQWLTVAQAFAGPPGPSRAPERA</sequence>
<dbReference type="AlphaFoldDB" id="A0A1M5GDR9"/>
<feature type="domain" description="tRNA wybutosine-synthesis" evidence="1">
    <location>
        <begin position="183"/>
        <end position="231"/>
    </location>
</feature>
<evidence type="ECO:0000313" key="3">
    <source>
        <dbReference type="EMBL" id="SHG01864.1"/>
    </source>
</evidence>
<dbReference type="NCBIfam" id="TIGR03084">
    <property type="entry name" value="TIGR03084 family metal-binding protein"/>
    <property type="match status" value="1"/>
</dbReference>
<dbReference type="Pfam" id="PF08608">
    <property type="entry name" value="Wyosine_form"/>
    <property type="match status" value="1"/>
</dbReference>
<organism evidence="3 4">
    <name type="scientific">Streptoalloteichus hindustanus</name>
    <dbReference type="NCBI Taxonomy" id="2017"/>
    <lineage>
        <taxon>Bacteria</taxon>
        <taxon>Bacillati</taxon>
        <taxon>Actinomycetota</taxon>
        <taxon>Actinomycetes</taxon>
        <taxon>Pseudonocardiales</taxon>
        <taxon>Pseudonocardiaceae</taxon>
        <taxon>Streptoalloteichus</taxon>
    </lineage>
</organism>